<name>A0AAV6RQB2_SOLSE</name>
<sequence>MNTFEGDRIIPWASCLNYNEKRSRCKCRTPPAVTSCVGTGKSEVSKVSSDPTWSNCSGFTARHHHPASATAVLPTALHWLPEKGQNYVLSVVLDGGPDLLFFFPPSFLDSVGIFAAACKLLLGRPC</sequence>
<accession>A0AAV6RQB2</accession>
<evidence type="ECO:0000313" key="1">
    <source>
        <dbReference type="EMBL" id="KAG7506863.1"/>
    </source>
</evidence>
<reference evidence="1 2" key="1">
    <citation type="journal article" date="2021" name="Sci. Rep.">
        <title>Chromosome anchoring in Senegalese sole (Solea senegalensis) reveals sex-associated markers and genome rearrangements in flatfish.</title>
        <authorList>
            <person name="Guerrero-Cozar I."/>
            <person name="Gomez-Garrido J."/>
            <person name="Berbel C."/>
            <person name="Martinez-Blanch J.F."/>
            <person name="Alioto T."/>
            <person name="Claros M.G."/>
            <person name="Gagnaire P.A."/>
            <person name="Manchado M."/>
        </authorList>
    </citation>
    <scope>NUCLEOTIDE SEQUENCE [LARGE SCALE GENOMIC DNA]</scope>
    <source>
        <strain evidence="1">Sse05_10M</strain>
    </source>
</reference>
<gene>
    <name evidence="1" type="ORF">JOB18_017377</name>
</gene>
<dbReference type="Proteomes" id="UP000693946">
    <property type="component" value="Linkage Group LG18"/>
</dbReference>
<evidence type="ECO:0000313" key="2">
    <source>
        <dbReference type="Proteomes" id="UP000693946"/>
    </source>
</evidence>
<proteinExistence type="predicted"/>
<dbReference type="AlphaFoldDB" id="A0AAV6RQB2"/>
<comment type="caution">
    <text evidence="1">The sequence shown here is derived from an EMBL/GenBank/DDBJ whole genome shotgun (WGS) entry which is preliminary data.</text>
</comment>
<protein>
    <submittedName>
        <fullName evidence="1">Uncharacterized protein</fullName>
    </submittedName>
</protein>
<organism evidence="1 2">
    <name type="scientific">Solea senegalensis</name>
    <name type="common">Senegalese sole</name>
    <dbReference type="NCBI Taxonomy" id="28829"/>
    <lineage>
        <taxon>Eukaryota</taxon>
        <taxon>Metazoa</taxon>
        <taxon>Chordata</taxon>
        <taxon>Craniata</taxon>
        <taxon>Vertebrata</taxon>
        <taxon>Euteleostomi</taxon>
        <taxon>Actinopterygii</taxon>
        <taxon>Neopterygii</taxon>
        <taxon>Teleostei</taxon>
        <taxon>Neoteleostei</taxon>
        <taxon>Acanthomorphata</taxon>
        <taxon>Carangaria</taxon>
        <taxon>Pleuronectiformes</taxon>
        <taxon>Pleuronectoidei</taxon>
        <taxon>Soleidae</taxon>
        <taxon>Solea</taxon>
    </lineage>
</organism>
<dbReference type="EMBL" id="JAGKHQ010000010">
    <property type="protein sequence ID" value="KAG7506863.1"/>
    <property type="molecule type" value="Genomic_DNA"/>
</dbReference>
<keyword evidence="2" id="KW-1185">Reference proteome</keyword>